<proteinExistence type="inferred from homology"/>
<dbReference type="Pfam" id="PF02374">
    <property type="entry name" value="ArsA_ATPase"/>
    <property type="match status" value="1"/>
</dbReference>
<name>A0A7K3WAX3_9ACTN</name>
<dbReference type="InterPro" id="IPR016300">
    <property type="entry name" value="ATPase_ArsA/GET3"/>
</dbReference>
<evidence type="ECO:0000259" key="2">
    <source>
        <dbReference type="Pfam" id="PF02374"/>
    </source>
</evidence>
<comment type="caution">
    <text evidence="4">The sequence shown here is derived from an EMBL/GenBank/DDBJ whole genome shotgun (WGS) entry which is preliminary data.</text>
</comment>
<organism evidence="4 5">
    <name type="scientific">Goekera deserti</name>
    <dbReference type="NCBI Taxonomy" id="2497753"/>
    <lineage>
        <taxon>Bacteria</taxon>
        <taxon>Bacillati</taxon>
        <taxon>Actinomycetota</taxon>
        <taxon>Actinomycetes</taxon>
        <taxon>Geodermatophilales</taxon>
        <taxon>Geodermatophilaceae</taxon>
        <taxon>Goekera</taxon>
    </lineage>
</organism>
<dbReference type="Gene3D" id="2.60.40.790">
    <property type="match status" value="1"/>
</dbReference>
<comment type="similarity">
    <text evidence="1">Belongs to the arsA ATPase family.</text>
</comment>
<dbReference type="SUPFAM" id="SSF52540">
    <property type="entry name" value="P-loop containing nucleoside triphosphate hydrolases"/>
    <property type="match status" value="1"/>
</dbReference>
<dbReference type="PANTHER" id="PTHR10803:SF3">
    <property type="entry name" value="ATPASE GET3"/>
    <property type="match status" value="1"/>
</dbReference>
<dbReference type="Gene3D" id="3.40.50.300">
    <property type="entry name" value="P-loop containing nucleotide triphosphate hydrolases"/>
    <property type="match status" value="1"/>
</dbReference>
<dbReference type="AlphaFoldDB" id="A0A7K3WAX3"/>
<dbReference type="GO" id="GO:0005524">
    <property type="term" value="F:ATP binding"/>
    <property type="evidence" value="ECO:0007669"/>
    <property type="project" value="InterPro"/>
</dbReference>
<dbReference type="RefSeq" id="WP_162392565.1">
    <property type="nucleotide sequence ID" value="NZ_JAABOZ010000002.1"/>
</dbReference>
<dbReference type="InterPro" id="IPR025723">
    <property type="entry name" value="ArsA/GET3_ATPase-like"/>
</dbReference>
<dbReference type="Pfam" id="PF17886">
    <property type="entry name" value="ArsA_HSP20"/>
    <property type="match status" value="1"/>
</dbReference>
<gene>
    <name evidence="4" type="ORF">G1H19_05570</name>
</gene>
<protein>
    <submittedName>
        <fullName evidence="4">Ion transporter</fullName>
    </submittedName>
</protein>
<evidence type="ECO:0000256" key="1">
    <source>
        <dbReference type="ARBA" id="ARBA00011040"/>
    </source>
</evidence>
<dbReference type="InterPro" id="IPR008978">
    <property type="entry name" value="HSP20-like_chaperone"/>
</dbReference>
<reference evidence="4 5" key="1">
    <citation type="submission" date="2020-02" db="EMBL/GenBank/DDBJ databases">
        <title>The whole genome sequence of CPCC 205119.</title>
        <authorList>
            <person name="Jiang Z."/>
        </authorList>
    </citation>
    <scope>NUCLEOTIDE SEQUENCE [LARGE SCALE GENOMIC DNA]</scope>
    <source>
        <strain evidence="4 5">CPCC 205119</strain>
    </source>
</reference>
<dbReference type="PANTHER" id="PTHR10803">
    <property type="entry name" value="ARSENICAL PUMP-DRIVING ATPASE ARSENITE-TRANSLOCATING ATPASE"/>
    <property type="match status" value="1"/>
</dbReference>
<dbReference type="InterPro" id="IPR040612">
    <property type="entry name" value="ArsA_HSP20-like"/>
</dbReference>
<feature type="domain" description="ArsA/GET3 Anion-transporting ATPase-like" evidence="2">
    <location>
        <begin position="90"/>
        <end position="248"/>
    </location>
</feature>
<dbReference type="GO" id="GO:0016887">
    <property type="term" value="F:ATP hydrolysis activity"/>
    <property type="evidence" value="ECO:0007669"/>
    <property type="project" value="InterPro"/>
</dbReference>
<dbReference type="EMBL" id="JAAGWK010000009">
    <property type="protein sequence ID" value="NEL53477.1"/>
    <property type="molecule type" value="Genomic_DNA"/>
</dbReference>
<dbReference type="InterPro" id="IPR027417">
    <property type="entry name" value="P-loop_NTPase"/>
</dbReference>
<accession>A0A7K3WAX3</accession>
<sequence>MRTVLLTGPGGSGASTVALATAQQLRAGGATVRFVTAGRPVPAALGEGLSVTPVSGQQAFEDLWGPLAQTLAGWLPGFAVPPSSSVVAPPGSGELALLAAVAAARDTTDVLVVDAGPLPQALTLLALPASLRWWLAQVAPTRVRVLGAVRSAAVRAGAARRGPVDDVLAALPVVERLLDGLTLDDPARTSVHVVLRPEHAALAEVTSAATDLALGGQRLASVTVNRVLPAGPGEWWAARAAQQEDVLRGAGGIGVPVHRVAEAPHAPVDLAGLRALDAALPPTEAPDAVRPVPVRVDGGWQLALALPHAARGEVELTRWADDLVVDVGGRRRSFPLDSLLRRCVVAGGRLVEPGTPAATLEVLFHPDAELWPAGLLRREGTPA</sequence>
<evidence type="ECO:0000313" key="5">
    <source>
        <dbReference type="Proteomes" id="UP000470470"/>
    </source>
</evidence>
<evidence type="ECO:0000313" key="4">
    <source>
        <dbReference type="EMBL" id="NEL53477.1"/>
    </source>
</evidence>
<evidence type="ECO:0000259" key="3">
    <source>
        <dbReference type="Pfam" id="PF17886"/>
    </source>
</evidence>
<dbReference type="Proteomes" id="UP000470470">
    <property type="component" value="Unassembled WGS sequence"/>
</dbReference>
<keyword evidence="5" id="KW-1185">Reference proteome</keyword>
<feature type="domain" description="ArsA HSP20-like" evidence="3">
    <location>
        <begin position="297"/>
        <end position="350"/>
    </location>
</feature>